<accession>A0A2W0F492</accession>
<comment type="caution">
    <text evidence="1">The sequence shown here is derived from an EMBL/GenBank/DDBJ whole genome shotgun (WGS) entry which is preliminary data.</text>
</comment>
<dbReference type="AlphaFoldDB" id="A0A2W0F492"/>
<dbReference type="Proteomes" id="UP000247437">
    <property type="component" value="Unassembled WGS sequence"/>
</dbReference>
<gene>
    <name evidence="1" type="ORF">CRX42_02370</name>
</gene>
<sequence>MIDEIFLRSYRLKLGRSTGSRIYEMRAGENIPGADDGLRITFQATHFAGNALSVAEITIYNVSAYAERQMLGDGITKKYEFLSLEAGYADLFGSVFVGQIVNVQRHLEDGGATKGIRLFCKSSAKERDQNLINLTLSPETDPVQIIEACAEPFGAEIQFYGDFSELKRRSRGTILQGSPTACMNELAETFQFDWMVESGAMKIIKRGAALPNQVYVISSGTGMIGSPVVSDTEVGIRYVLNPKIKLGDTIKLESMAPRFEFSGAFFYDIPRTIGEGFYKVNSLVFAGDSHGDQWESQISCLRLSAAAQAGISQRATR</sequence>
<dbReference type="EMBL" id="PDLL01000012">
    <property type="protein sequence ID" value="PYY72195.1"/>
    <property type="molecule type" value="Genomic_DNA"/>
</dbReference>
<dbReference type="Pfam" id="PF22759">
    <property type="entry name" value="E217_GP41"/>
    <property type="match status" value="1"/>
</dbReference>
<dbReference type="RefSeq" id="WP_110657243.1">
    <property type="nucleotide sequence ID" value="NZ_PDLL01000012.1"/>
</dbReference>
<evidence type="ECO:0000313" key="1">
    <source>
        <dbReference type="EMBL" id="PYY72195.1"/>
    </source>
</evidence>
<name>A0A2W0F492_PSEJE</name>
<reference evidence="1 2" key="1">
    <citation type="journal article" date="2018" name="Appl. Microbiol. Biotechnol.">
        <title>Characterization of the caprolactam degradation pathway in Pseudomonas jessenii using mass spectrometry-based proteomics.</title>
        <authorList>
            <person name="Otzen M."/>
            <person name="Palacio C."/>
            <person name="Janssen D.B."/>
        </authorList>
    </citation>
    <scope>NUCLEOTIDE SEQUENCE [LARGE SCALE GENOMIC DNA]</scope>
    <source>
        <strain evidence="1 2">GO3</strain>
    </source>
</reference>
<protein>
    <submittedName>
        <fullName evidence="1">Uncharacterized protein</fullName>
    </submittedName>
</protein>
<evidence type="ECO:0000313" key="2">
    <source>
        <dbReference type="Proteomes" id="UP000247437"/>
    </source>
</evidence>
<organism evidence="1 2">
    <name type="scientific">Pseudomonas jessenii</name>
    <dbReference type="NCBI Taxonomy" id="77298"/>
    <lineage>
        <taxon>Bacteria</taxon>
        <taxon>Pseudomonadati</taxon>
        <taxon>Pseudomonadota</taxon>
        <taxon>Gammaproteobacteria</taxon>
        <taxon>Pseudomonadales</taxon>
        <taxon>Pseudomonadaceae</taxon>
        <taxon>Pseudomonas</taxon>
    </lineage>
</organism>
<dbReference type="InterPro" id="IPR054496">
    <property type="entry name" value="E217_GP41"/>
</dbReference>
<proteinExistence type="predicted"/>
<dbReference type="OrthoDB" id="8093300at2"/>